<feature type="transmembrane region" description="Helical" evidence="1">
    <location>
        <begin position="14"/>
        <end position="33"/>
    </location>
</feature>
<sequence length="479" mass="54853">MTQTRKKKLRIEKLFLMMAIVFGLLTVFIQPIFSAPDEAIHFRNAYSIFHRDADGMFKALNQNNILVSDYDPFLHKGSGLTTPISEAYQTPYRRGTFIKDYFVTTVPEAGRLSLHLSFSSIKWLPQALGILLASFIHPSIGLMYVLGRLFNLAVYIGIIYFAIKKAKLGQWVMAAVALLPASIAQAASLSYDVSYFAVVFLVFSAFTNLWVKREKLKLRHLFYGLGLLVALLIPKSAVLLLFLYFLTIPSDSFGAGRFKSFLDKFWAFWYRHKWLSGLLILIFALAAVSFELRQYGGLVRGLQALFNTFFRPDLYKGLDSDLTSGIIGNFASLTYRLPEWLVIIDFAFLFALMLNEKEVRLDRRIALSGFLIYIGVILMTAVYMISWMINNLGFKEYLVSLGNQGRYYTPFLILLTPFFIKLKKYVRFEISEQYVKKAFIGLMSFNLIYFLILSLLVNYAPSFGASFFLDFVQWLKGLV</sequence>
<feature type="transmembrane region" description="Helical" evidence="1">
    <location>
        <begin position="223"/>
        <end position="246"/>
    </location>
</feature>
<feature type="transmembrane region" description="Helical" evidence="1">
    <location>
        <begin position="123"/>
        <end position="147"/>
    </location>
</feature>
<keyword evidence="1" id="KW-0812">Transmembrane</keyword>
<dbReference type="EMBL" id="BFFO01000003">
    <property type="protein sequence ID" value="GBG96550.1"/>
    <property type="molecule type" value="Genomic_DNA"/>
</dbReference>
<gene>
    <name evidence="2" type="ORF">NtB2_00663</name>
</gene>
<dbReference type="Pfam" id="PF09913">
    <property type="entry name" value="DUF2142"/>
    <property type="match status" value="1"/>
</dbReference>
<keyword evidence="3" id="KW-1185">Reference proteome</keyword>
<keyword evidence="1" id="KW-1133">Transmembrane helix</keyword>
<dbReference type="RefSeq" id="WP_109245522.1">
    <property type="nucleotide sequence ID" value="NZ_BFFO01000003.1"/>
</dbReference>
<keyword evidence="1" id="KW-0472">Membrane</keyword>
<dbReference type="InterPro" id="IPR018674">
    <property type="entry name" value="DUF2142_membrane"/>
</dbReference>
<dbReference type="AlphaFoldDB" id="A0A2R5HJ65"/>
<name>A0A2R5HJ65_9LACT</name>
<organism evidence="2 3">
    <name type="scientific">Lactococcus termiticola</name>
    <dbReference type="NCBI Taxonomy" id="2169526"/>
    <lineage>
        <taxon>Bacteria</taxon>
        <taxon>Bacillati</taxon>
        <taxon>Bacillota</taxon>
        <taxon>Bacilli</taxon>
        <taxon>Lactobacillales</taxon>
        <taxon>Streptococcaceae</taxon>
        <taxon>Lactococcus</taxon>
    </lineage>
</organism>
<feature type="transmembrane region" description="Helical" evidence="1">
    <location>
        <begin position="193"/>
        <end position="211"/>
    </location>
</feature>
<evidence type="ECO:0000313" key="3">
    <source>
        <dbReference type="Proteomes" id="UP000245021"/>
    </source>
</evidence>
<dbReference type="OrthoDB" id="2224229at2"/>
<feature type="transmembrane region" description="Helical" evidence="1">
    <location>
        <begin position="366"/>
        <end position="387"/>
    </location>
</feature>
<comment type="caution">
    <text evidence="2">The sequence shown here is derived from an EMBL/GenBank/DDBJ whole genome shotgun (WGS) entry which is preliminary data.</text>
</comment>
<feature type="transmembrane region" description="Helical" evidence="1">
    <location>
        <begin position="274"/>
        <end position="292"/>
    </location>
</feature>
<evidence type="ECO:0000313" key="2">
    <source>
        <dbReference type="EMBL" id="GBG96550.1"/>
    </source>
</evidence>
<protein>
    <submittedName>
        <fullName evidence="2">Membrane protein</fullName>
    </submittedName>
</protein>
<evidence type="ECO:0000256" key="1">
    <source>
        <dbReference type="SAM" id="Phobius"/>
    </source>
</evidence>
<reference evidence="2 3" key="1">
    <citation type="journal article" date="2018" name="Genome Announc.">
        <title>Draft Genome Sequence of Lactococcus sp. Strain NtB2 (JCM 32569), Isolated from the Gut of the Higher Termite Nasutitermes takasagoensis.</title>
        <authorList>
            <person name="Noda S."/>
            <person name="Aihara C."/>
            <person name="Yuki M."/>
            <person name="Ohkuma M."/>
        </authorList>
    </citation>
    <scope>NUCLEOTIDE SEQUENCE [LARGE SCALE GENOMIC DNA]</scope>
    <source>
        <strain evidence="2 3">NtB2</strain>
    </source>
</reference>
<accession>A0A2R5HJ65</accession>
<feature type="transmembrane region" description="Helical" evidence="1">
    <location>
        <begin position="407"/>
        <end position="426"/>
    </location>
</feature>
<dbReference type="Proteomes" id="UP000245021">
    <property type="component" value="Unassembled WGS sequence"/>
</dbReference>
<proteinExistence type="predicted"/>
<feature type="transmembrane region" description="Helical" evidence="1">
    <location>
        <begin position="438"/>
        <end position="460"/>
    </location>
</feature>